<evidence type="ECO:0000313" key="1">
    <source>
        <dbReference type="EMBL" id="MFB9991878.1"/>
    </source>
</evidence>
<protein>
    <submittedName>
        <fullName evidence="1">Uncharacterized protein</fullName>
    </submittedName>
</protein>
<proteinExistence type="predicted"/>
<gene>
    <name evidence="1" type="ORF">ACFFLM_07845</name>
</gene>
<comment type="caution">
    <text evidence="1">The sequence shown here is derived from an EMBL/GenBank/DDBJ whole genome shotgun (WGS) entry which is preliminary data.</text>
</comment>
<name>A0ABV6AWJ5_9DEIO</name>
<accession>A0ABV6AWJ5</accession>
<sequence length="175" mass="19297">MRRKLGWLAVGVGSLAVAGGRDAPTFSAVFREVPGAQKVIETPFEQLGNLSYTHRLTLQGAGPVFLTRAALEGSETPNVITVWVSSPHSTLQQQRALVAVIKYAVARCFAPLTPPQTNMLQTLAQQNWWLKLGQQEQQMDFLKISWSGKEGLKIGGHEVSGIRVEWPNNRGMCTW</sequence>
<evidence type="ECO:0000313" key="2">
    <source>
        <dbReference type="Proteomes" id="UP001589733"/>
    </source>
</evidence>
<dbReference type="EMBL" id="JBHLYR010000024">
    <property type="protein sequence ID" value="MFB9991878.1"/>
    <property type="molecule type" value="Genomic_DNA"/>
</dbReference>
<organism evidence="1 2">
    <name type="scientific">Deinococcus oregonensis</name>
    <dbReference type="NCBI Taxonomy" id="1805970"/>
    <lineage>
        <taxon>Bacteria</taxon>
        <taxon>Thermotogati</taxon>
        <taxon>Deinococcota</taxon>
        <taxon>Deinococci</taxon>
        <taxon>Deinococcales</taxon>
        <taxon>Deinococcaceae</taxon>
        <taxon>Deinococcus</taxon>
    </lineage>
</organism>
<reference evidence="1 2" key="1">
    <citation type="submission" date="2024-09" db="EMBL/GenBank/DDBJ databases">
        <authorList>
            <person name="Sun Q."/>
            <person name="Mori K."/>
        </authorList>
    </citation>
    <scope>NUCLEOTIDE SEQUENCE [LARGE SCALE GENOMIC DNA]</scope>
    <source>
        <strain evidence="1 2">JCM 13503</strain>
    </source>
</reference>
<dbReference type="Proteomes" id="UP001589733">
    <property type="component" value="Unassembled WGS sequence"/>
</dbReference>
<dbReference type="RefSeq" id="WP_380007725.1">
    <property type="nucleotide sequence ID" value="NZ_JBHLYR010000024.1"/>
</dbReference>
<keyword evidence="2" id="KW-1185">Reference proteome</keyword>